<proteinExistence type="predicted"/>
<evidence type="ECO:0000313" key="2">
    <source>
        <dbReference type="Proteomes" id="UP000616151"/>
    </source>
</evidence>
<evidence type="ECO:0000313" key="1">
    <source>
        <dbReference type="EMBL" id="MBK1869750.1"/>
    </source>
</evidence>
<sequence>MVRADLPMWRRWWLFVVTAAVILFLIVPIFIVIPVSFSDSKYLRFPPEAYSLRWFENYWNSPEWLAATRASLTAAILTVLVATPLGIAAAYGLHSMRSRMTPWIQLVLILPMLVPGILIAIGVFYIYIRLKIVNTMFGIVLAHTLLALPFVVLMMQAAFRTFDFRQEQAAMSLGAPRLNAFLVVTLPQLRISVISAALFAFIISLDEVVIGLFVAGGGNTLLTRKMFVSLRDAVDPTVAAISTLFIVISICLLGCLAFVRRRQPH</sequence>
<comment type="caution">
    <text evidence="1">The sequence shown here is derived from an EMBL/GenBank/DDBJ whole genome shotgun (WGS) entry which is preliminary data.</text>
</comment>
<name>A0ACC5RAR3_9HYPH</name>
<protein>
    <submittedName>
        <fullName evidence="1">ABC transporter permease</fullName>
    </submittedName>
</protein>
<keyword evidence="2" id="KW-1185">Reference proteome</keyword>
<dbReference type="EMBL" id="JAENHL010000008">
    <property type="protein sequence ID" value="MBK1869750.1"/>
    <property type="molecule type" value="Genomic_DNA"/>
</dbReference>
<dbReference type="Proteomes" id="UP000616151">
    <property type="component" value="Unassembled WGS sequence"/>
</dbReference>
<gene>
    <name evidence="1" type="ORF">JHL16_25535</name>
</gene>
<reference evidence="1" key="1">
    <citation type="submission" date="2021-01" db="EMBL/GenBank/DDBJ databases">
        <authorList>
            <person name="Sun Q."/>
        </authorList>
    </citation>
    <scope>NUCLEOTIDE SEQUENCE</scope>
    <source>
        <strain evidence="1">YIM B02566</strain>
    </source>
</reference>
<organism evidence="1 2">
    <name type="scientific">Taklimakanibacter albus</name>
    <dbReference type="NCBI Taxonomy" id="2800327"/>
    <lineage>
        <taxon>Bacteria</taxon>
        <taxon>Pseudomonadati</taxon>
        <taxon>Pseudomonadota</taxon>
        <taxon>Alphaproteobacteria</taxon>
        <taxon>Hyphomicrobiales</taxon>
        <taxon>Aestuariivirgaceae</taxon>
        <taxon>Taklimakanibacter</taxon>
    </lineage>
</organism>
<accession>A0ACC5RAR3</accession>